<sequence>MRLYLLKNLEVLKGFVVSDTIYEGVACNLNYLKKLKKLRKLSIKIHRDDLGVHQLMGDLIKLKALTSLKVTWRRDLNMVRAGKPEDSTKITSIPDQLKKLDLQRFPHEELPTWLHPRNLLHLKKLHIGGGRTLKGFGDKPEKATECSVEVLRLTSLPKLRIGWIELKQLYFPKLTFLENYDCPRISLTPCDGNGIWRSDQDD</sequence>
<comment type="caution">
    <text evidence="3">The sequence shown here is derived from an EMBL/GenBank/DDBJ whole genome shotgun (WGS) entry which is preliminary data.</text>
</comment>
<dbReference type="Proteomes" id="UP000489600">
    <property type="component" value="Unassembled WGS sequence"/>
</dbReference>
<gene>
    <name evidence="3" type="ORF">ANE_LOCUS22922</name>
</gene>
<name>A0A565CFI0_9BRAS</name>
<dbReference type="InterPro" id="IPR032675">
    <property type="entry name" value="LRR_dom_sf"/>
</dbReference>
<dbReference type="Gene3D" id="3.80.10.10">
    <property type="entry name" value="Ribonuclease Inhibitor"/>
    <property type="match status" value="1"/>
</dbReference>
<reference evidence="3" key="1">
    <citation type="submission" date="2019-07" db="EMBL/GenBank/DDBJ databases">
        <authorList>
            <person name="Dittberner H."/>
        </authorList>
    </citation>
    <scope>NUCLEOTIDE SEQUENCE [LARGE SCALE GENOMIC DNA]</scope>
</reference>
<dbReference type="OrthoDB" id="1110401at2759"/>
<dbReference type="EMBL" id="CABITT030000007">
    <property type="protein sequence ID" value="VVB12478.1"/>
    <property type="molecule type" value="Genomic_DNA"/>
</dbReference>
<evidence type="ECO:0000313" key="4">
    <source>
        <dbReference type="Proteomes" id="UP000489600"/>
    </source>
</evidence>
<evidence type="ECO:0000256" key="1">
    <source>
        <dbReference type="ARBA" id="ARBA00022737"/>
    </source>
</evidence>
<organism evidence="3 4">
    <name type="scientific">Arabis nemorensis</name>
    <dbReference type="NCBI Taxonomy" id="586526"/>
    <lineage>
        <taxon>Eukaryota</taxon>
        <taxon>Viridiplantae</taxon>
        <taxon>Streptophyta</taxon>
        <taxon>Embryophyta</taxon>
        <taxon>Tracheophyta</taxon>
        <taxon>Spermatophyta</taxon>
        <taxon>Magnoliopsida</taxon>
        <taxon>eudicotyledons</taxon>
        <taxon>Gunneridae</taxon>
        <taxon>Pentapetalae</taxon>
        <taxon>rosids</taxon>
        <taxon>malvids</taxon>
        <taxon>Brassicales</taxon>
        <taxon>Brassicaceae</taxon>
        <taxon>Arabideae</taxon>
        <taxon>Arabis</taxon>
    </lineage>
</organism>
<dbReference type="Pfam" id="PF23598">
    <property type="entry name" value="LRR_14"/>
    <property type="match status" value="1"/>
</dbReference>
<accession>A0A565CFI0</accession>
<keyword evidence="4" id="KW-1185">Reference proteome</keyword>
<dbReference type="SUPFAM" id="SSF52047">
    <property type="entry name" value="RNI-like"/>
    <property type="match status" value="1"/>
</dbReference>
<evidence type="ECO:0000313" key="3">
    <source>
        <dbReference type="EMBL" id="VVB12478.1"/>
    </source>
</evidence>
<evidence type="ECO:0000259" key="2">
    <source>
        <dbReference type="Pfam" id="PF23598"/>
    </source>
</evidence>
<feature type="domain" description="Disease resistance R13L4/SHOC-2-like LRR" evidence="2">
    <location>
        <begin position="6"/>
        <end position="127"/>
    </location>
</feature>
<dbReference type="InterPro" id="IPR055414">
    <property type="entry name" value="LRR_R13L4/SHOC2-like"/>
</dbReference>
<dbReference type="AlphaFoldDB" id="A0A565CFI0"/>
<proteinExistence type="predicted"/>
<keyword evidence="1" id="KW-0677">Repeat</keyword>
<protein>
    <recommendedName>
        <fullName evidence="2">Disease resistance R13L4/SHOC-2-like LRR domain-containing protein</fullName>
    </recommendedName>
</protein>